<dbReference type="AlphaFoldDB" id="A0A3B0S5U4"/>
<gene>
    <name evidence="1" type="ORF">MNBD_ACTINO02-3164</name>
</gene>
<protein>
    <submittedName>
        <fullName evidence="1">Uncharacterized protein</fullName>
    </submittedName>
</protein>
<accession>A0A3B0S5U4</accession>
<proteinExistence type="predicted"/>
<evidence type="ECO:0000313" key="1">
    <source>
        <dbReference type="EMBL" id="VAV91743.1"/>
    </source>
</evidence>
<reference evidence="1" key="1">
    <citation type="submission" date="2018-06" db="EMBL/GenBank/DDBJ databases">
        <authorList>
            <person name="Zhirakovskaya E."/>
        </authorList>
    </citation>
    <scope>NUCLEOTIDE SEQUENCE</scope>
</reference>
<dbReference type="EMBL" id="UOEK01000017">
    <property type="protein sequence ID" value="VAV91743.1"/>
    <property type="molecule type" value="Genomic_DNA"/>
</dbReference>
<name>A0A3B0S5U4_9ZZZZ</name>
<organism evidence="1">
    <name type="scientific">hydrothermal vent metagenome</name>
    <dbReference type="NCBI Taxonomy" id="652676"/>
    <lineage>
        <taxon>unclassified sequences</taxon>
        <taxon>metagenomes</taxon>
        <taxon>ecological metagenomes</taxon>
    </lineage>
</organism>
<sequence>MSAGMVCMWVGGRGRAFSSRLLSIVSLVAAVALVTAACSVVGDAPGLGEAESGRTLAEIQANFVVCLDDRGVSVESISQLEASGPLGVEFPADRDAIGSCMVESGLDRFFASDGSRGVSQAYIDSLNRSYAAYAQCMDESGYETFDDLYYDADGFLRSGRDHTGPTIPEPELDEFLSDADRCEIVGDAAG</sequence>